<gene>
    <name evidence="1" type="ORF">SAMN02745117_01795</name>
</gene>
<dbReference type="EMBL" id="FQUZ01000019">
    <property type="protein sequence ID" value="SHF35833.1"/>
    <property type="molecule type" value="Genomic_DNA"/>
</dbReference>
<keyword evidence="2" id="KW-1185">Reference proteome</keyword>
<sequence length="49" mass="5655">MLNEVSSVPVQQALRHLQTAFGHFFAKRARYPQFRRKDGKQSAEYTTSA</sequence>
<evidence type="ECO:0000313" key="1">
    <source>
        <dbReference type="EMBL" id="SHF35833.1"/>
    </source>
</evidence>
<dbReference type="Proteomes" id="UP000184327">
    <property type="component" value="Unassembled WGS sequence"/>
</dbReference>
<accession>A0A1M5B058</accession>
<protein>
    <submittedName>
        <fullName evidence="1">Probable transposase</fullName>
    </submittedName>
</protein>
<feature type="non-terminal residue" evidence="1">
    <location>
        <position position="49"/>
    </location>
</feature>
<dbReference type="AlphaFoldDB" id="A0A1M5B058"/>
<proteinExistence type="predicted"/>
<reference evidence="1 2" key="1">
    <citation type="submission" date="2016-11" db="EMBL/GenBank/DDBJ databases">
        <authorList>
            <person name="Jaros S."/>
            <person name="Januszkiewicz K."/>
            <person name="Wedrychowicz H."/>
        </authorList>
    </citation>
    <scope>NUCLEOTIDE SEQUENCE [LARGE SCALE GENOMIC DNA]</scope>
    <source>
        <strain evidence="1 2">DSM 16112</strain>
    </source>
</reference>
<organism evidence="1 2">
    <name type="scientific">Lampropedia hyalina DSM 16112</name>
    <dbReference type="NCBI Taxonomy" id="1122156"/>
    <lineage>
        <taxon>Bacteria</taxon>
        <taxon>Pseudomonadati</taxon>
        <taxon>Pseudomonadota</taxon>
        <taxon>Betaproteobacteria</taxon>
        <taxon>Burkholderiales</taxon>
        <taxon>Comamonadaceae</taxon>
        <taxon>Lampropedia</taxon>
    </lineage>
</organism>
<evidence type="ECO:0000313" key="2">
    <source>
        <dbReference type="Proteomes" id="UP000184327"/>
    </source>
</evidence>
<name>A0A1M5B058_9BURK</name>